<gene>
    <name evidence="1" type="ORF">IMCC3135_27735</name>
</gene>
<accession>A0A2Z2P2L8</accession>
<protein>
    <recommendedName>
        <fullName evidence="3">HopJ type III effector protein</fullName>
    </recommendedName>
</protein>
<reference evidence="1 2" key="1">
    <citation type="submission" date="2016-12" db="EMBL/GenBank/DDBJ databases">
        <authorList>
            <person name="Song W.-J."/>
            <person name="Kurnit D.M."/>
        </authorList>
    </citation>
    <scope>NUCLEOTIDE SEQUENCE [LARGE SCALE GENOMIC DNA]</scope>
    <source>
        <strain evidence="1 2">IMCC3135</strain>
    </source>
</reference>
<proteinExistence type="predicted"/>
<dbReference type="Proteomes" id="UP000250079">
    <property type="component" value="Chromosome"/>
</dbReference>
<evidence type="ECO:0000313" key="2">
    <source>
        <dbReference type="Proteomes" id="UP000250079"/>
    </source>
</evidence>
<dbReference type="RefSeq" id="WP_088920498.1">
    <property type="nucleotide sequence ID" value="NZ_CP018632.1"/>
</dbReference>
<dbReference type="EMBL" id="CP018632">
    <property type="protein sequence ID" value="ASJ75600.1"/>
    <property type="molecule type" value="Genomic_DNA"/>
</dbReference>
<organism evidence="1 2">
    <name type="scientific">Granulosicoccus antarcticus IMCC3135</name>
    <dbReference type="NCBI Taxonomy" id="1192854"/>
    <lineage>
        <taxon>Bacteria</taxon>
        <taxon>Pseudomonadati</taxon>
        <taxon>Pseudomonadota</taxon>
        <taxon>Gammaproteobacteria</taxon>
        <taxon>Chromatiales</taxon>
        <taxon>Granulosicoccaceae</taxon>
        <taxon>Granulosicoccus</taxon>
    </lineage>
</organism>
<evidence type="ECO:0008006" key="3">
    <source>
        <dbReference type="Google" id="ProtNLM"/>
    </source>
</evidence>
<name>A0A2Z2P2L8_9GAMM</name>
<dbReference type="InterPro" id="IPR014984">
    <property type="entry name" value="HopJ"/>
</dbReference>
<dbReference type="KEGG" id="gai:IMCC3135_27735"/>
<evidence type="ECO:0000313" key="1">
    <source>
        <dbReference type="EMBL" id="ASJ75600.1"/>
    </source>
</evidence>
<dbReference type="AlphaFoldDB" id="A0A2Z2P2L8"/>
<dbReference type="Gene3D" id="3.20.160.10">
    <property type="entry name" value="vpa0580 domain like"/>
    <property type="match status" value="1"/>
</dbReference>
<dbReference type="Pfam" id="PF08888">
    <property type="entry name" value="HopJ"/>
    <property type="match status" value="1"/>
</dbReference>
<keyword evidence="2" id="KW-1185">Reference proteome</keyword>
<dbReference type="InterPro" id="IPR038604">
    <property type="entry name" value="HopJ_sf"/>
</dbReference>
<sequence>MELELFLNRLNTQPETIEFPDVIALINSLYTYIPTAFHNHEIQSEAGQNTGSCKLFAFARLHELSEEQTLALFGAYYRADVLRSPEGNSHPNIRQFMKTGWEGIEFEGVPLRARS</sequence>
<dbReference type="OrthoDB" id="9790826at2"/>